<keyword evidence="2" id="KW-1185">Reference proteome</keyword>
<evidence type="ECO:0000313" key="1">
    <source>
        <dbReference type="EMBL" id="KAJ1185442.1"/>
    </source>
</evidence>
<accession>A0AAV7U942</accession>
<sequence length="172" mass="18656">MLGSRASPQGTRGPLLYLLAPQGWTLCLAEHLTACFSHSRVSNSLSLSVPALPSFTVVAGPPHTTDVMAAGWGKKDRSLKEMLTKLLGVQSSDTTSLLSSDAAAAVGGTNTLVTRPFLEPLFASLRQSLQTLKKDLSVDRREVRCDLDSLSDRISSLKDYEMSHEKEIEQLQ</sequence>
<dbReference type="AlphaFoldDB" id="A0AAV7U942"/>
<comment type="caution">
    <text evidence="1">The sequence shown here is derived from an EMBL/GenBank/DDBJ whole genome shotgun (WGS) entry which is preliminary data.</text>
</comment>
<organism evidence="1 2">
    <name type="scientific">Pleurodeles waltl</name>
    <name type="common">Iberian ribbed newt</name>
    <dbReference type="NCBI Taxonomy" id="8319"/>
    <lineage>
        <taxon>Eukaryota</taxon>
        <taxon>Metazoa</taxon>
        <taxon>Chordata</taxon>
        <taxon>Craniata</taxon>
        <taxon>Vertebrata</taxon>
        <taxon>Euteleostomi</taxon>
        <taxon>Amphibia</taxon>
        <taxon>Batrachia</taxon>
        <taxon>Caudata</taxon>
        <taxon>Salamandroidea</taxon>
        <taxon>Salamandridae</taxon>
        <taxon>Pleurodelinae</taxon>
        <taxon>Pleurodeles</taxon>
    </lineage>
</organism>
<dbReference type="Proteomes" id="UP001066276">
    <property type="component" value="Chromosome 3_1"/>
</dbReference>
<protein>
    <submittedName>
        <fullName evidence="1">Uncharacterized protein</fullName>
    </submittedName>
</protein>
<evidence type="ECO:0000313" key="2">
    <source>
        <dbReference type="Proteomes" id="UP001066276"/>
    </source>
</evidence>
<dbReference type="EMBL" id="JANPWB010000005">
    <property type="protein sequence ID" value="KAJ1185442.1"/>
    <property type="molecule type" value="Genomic_DNA"/>
</dbReference>
<name>A0AAV7U942_PLEWA</name>
<reference evidence="1" key="1">
    <citation type="journal article" date="2022" name="bioRxiv">
        <title>Sequencing and chromosome-scale assembly of the giantPleurodeles waltlgenome.</title>
        <authorList>
            <person name="Brown T."/>
            <person name="Elewa A."/>
            <person name="Iarovenko S."/>
            <person name="Subramanian E."/>
            <person name="Araus A.J."/>
            <person name="Petzold A."/>
            <person name="Susuki M."/>
            <person name="Suzuki K.-i.T."/>
            <person name="Hayashi T."/>
            <person name="Toyoda A."/>
            <person name="Oliveira C."/>
            <person name="Osipova E."/>
            <person name="Leigh N.D."/>
            <person name="Simon A."/>
            <person name="Yun M.H."/>
        </authorList>
    </citation>
    <scope>NUCLEOTIDE SEQUENCE</scope>
    <source>
        <strain evidence="1">20211129_DDA</strain>
        <tissue evidence="1">Liver</tissue>
    </source>
</reference>
<proteinExistence type="predicted"/>
<gene>
    <name evidence="1" type="ORF">NDU88_002234</name>
</gene>